<protein>
    <submittedName>
        <fullName evidence="2">TIGR03086 family metal-binding protein</fullName>
    </submittedName>
</protein>
<dbReference type="SUPFAM" id="SSF109854">
    <property type="entry name" value="DinB/YfiT-like putative metalloenzymes"/>
    <property type="match status" value="1"/>
</dbReference>
<comment type="caution">
    <text evidence="2">The sequence shown here is derived from an EMBL/GenBank/DDBJ whole genome shotgun (WGS) entry which is preliminary data.</text>
</comment>
<dbReference type="Proteomes" id="UP001224661">
    <property type="component" value="Unassembled WGS sequence"/>
</dbReference>
<name>A0ABT6RLK6_9ACTN</name>
<dbReference type="RefSeq" id="WP_282510309.1">
    <property type="nucleotide sequence ID" value="NZ_JASCIR010000002.1"/>
</dbReference>
<gene>
    <name evidence="2" type="ORF">QIS99_03680</name>
</gene>
<evidence type="ECO:0000313" key="3">
    <source>
        <dbReference type="Proteomes" id="UP001224661"/>
    </source>
</evidence>
<dbReference type="Pfam" id="PF11716">
    <property type="entry name" value="MDMPI_N"/>
    <property type="match status" value="1"/>
</dbReference>
<feature type="domain" description="Mycothiol-dependent maleylpyruvate isomerase metal-binding" evidence="1">
    <location>
        <begin position="11"/>
        <end position="133"/>
    </location>
</feature>
<accession>A0ABT6RLK6</accession>
<evidence type="ECO:0000313" key="2">
    <source>
        <dbReference type="EMBL" id="MDI3385319.1"/>
    </source>
</evidence>
<reference evidence="2 3" key="1">
    <citation type="submission" date="2023-05" db="EMBL/GenBank/DDBJ databases">
        <title>Draft genome sequence of Streptomyces sp. B-S-A8 isolated from a cave soil in Thailand.</title>
        <authorList>
            <person name="Chamroensaksri N."/>
            <person name="Muangham S."/>
        </authorList>
    </citation>
    <scope>NUCLEOTIDE SEQUENCE [LARGE SCALE GENOMIC DNA]</scope>
    <source>
        <strain evidence="2 3">B-S-A8</strain>
    </source>
</reference>
<dbReference type="Gene3D" id="1.20.120.450">
    <property type="entry name" value="dinb family like domain"/>
    <property type="match status" value="1"/>
</dbReference>
<dbReference type="InterPro" id="IPR017517">
    <property type="entry name" value="Maleyloyr_isom"/>
</dbReference>
<dbReference type="InterPro" id="IPR034660">
    <property type="entry name" value="DinB/YfiT-like"/>
</dbReference>
<sequence>MAHRTLLARHAEALDAFTDRVHKVAADQWDAATPCTDWTVRDLVNHLTAEQLWVPHLVRDGATIASVGTAYDGDVLGDDPVATWDEAADAARAAFAGPGALDGTVHLSYGPSPAAHYCGQMVTDLVVHAWDLARAIGADEQLPRPLVDFAVREVSPYAADLTKSGLFAHPVEPPPNADVQTKLLCLLGRRP</sequence>
<proteinExistence type="predicted"/>
<keyword evidence="3" id="KW-1185">Reference proteome</keyword>
<dbReference type="NCBIfam" id="TIGR03083">
    <property type="entry name" value="maleylpyruvate isomerase family mycothiol-dependent enzyme"/>
    <property type="match status" value="1"/>
</dbReference>
<dbReference type="EMBL" id="JASCIR010000002">
    <property type="protein sequence ID" value="MDI3385319.1"/>
    <property type="molecule type" value="Genomic_DNA"/>
</dbReference>
<dbReference type="InterPro" id="IPR017520">
    <property type="entry name" value="CHP03086"/>
</dbReference>
<evidence type="ECO:0000259" key="1">
    <source>
        <dbReference type="Pfam" id="PF11716"/>
    </source>
</evidence>
<dbReference type="InterPro" id="IPR024344">
    <property type="entry name" value="MDMPI_metal-binding"/>
</dbReference>
<organism evidence="2 3">
    <name type="scientific">Streptomyces solicavernae</name>
    <dbReference type="NCBI Taxonomy" id="3043614"/>
    <lineage>
        <taxon>Bacteria</taxon>
        <taxon>Bacillati</taxon>
        <taxon>Actinomycetota</taxon>
        <taxon>Actinomycetes</taxon>
        <taxon>Kitasatosporales</taxon>
        <taxon>Streptomycetaceae</taxon>
        <taxon>Streptomyces</taxon>
    </lineage>
</organism>
<dbReference type="NCBIfam" id="TIGR03086">
    <property type="entry name" value="TIGR03086 family metal-binding protein"/>
    <property type="match status" value="1"/>
</dbReference>